<evidence type="ECO:0000313" key="1">
    <source>
        <dbReference type="EMBL" id="KGG19547.1"/>
    </source>
</evidence>
<name>A0A0A2C249_PROMR</name>
<proteinExistence type="predicted"/>
<dbReference type="Proteomes" id="UP000030392">
    <property type="component" value="Unassembled WGS sequence"/>
</dbReference>
<sequence length="37" mass="3879">MIYPSEAISAGIATAIRPIAAVAVSSEVLTVFQIFIK</sequence>
<accession>A0A0A2C249</accession>
<evidence type="ECO:0000313" key="2">
    <source>
        <dbReference type="Proteomes" id="UP000030392"/>
    </source>
</evidence>
<protein>
    <submittedName>
        <fullName evidence="1">Uncharacterized protein</fullName>
    </submittedName>
</protein>
<dbReference type="EMBL" id="JNAX01000015">
    <property type="protein sequence ID" value="KGG19547.1"/>
    <property type="molecule type" value="Genomic_DNA"/>
</dbReference>
<gene>
    <name evidence="1" type="ORF">EV03_1932</name>
</gene>
<dbReference type="AlphaFoldDB" id="A0A0A2C249"/>
<comment type="caution">
    <text evidence="1">The sequence shown here is derived from an EMBL/GenBank/DDBJ whole genome shotgun (WGS) entry which is preliminary data.</text>
</comment>
<reference evidence="2" key="1">
    <citation type="journal article" date="2014" name="Sci. Data">
        <title>Genomes of diverse isolates of the marine cyanobacterium Prochlorococcus.</title>
        <authorList>
            <person name="Biller S."/>
            <person name="Berube P."/>
            <person name="Thompson J."/>
            <person name="Kelly L."/>
            <person name="Roggensack S."/>
            <person name="Awad L."/>
            <person name="Roache-Johnson K."/>
            <person name="Ding H."/>
            <person name="Giovannoni S.J."/>
            <person name="Moore L.R."/>
            <person name="Chisholm S.W."/>
        </authorList>
    </citation>
    <scope>NUCLEOTIDE SEQUENCE [LARGE SCALE GENOMIC DNA]</scope>
    <source>
        <strain evidence="2">PAC1</strain>
    </source>
</reference>
<organism evidence="1 2">
    <name type="scientific">Prochlorococcus marinus str. PAC1</name>
    <dbReference type="NCBI Taxonomy" id="59924"/>
    <lineage>
        <taxon>Bacteria</taxon>
        <taxon>Bacillati</taxon>
        <taxon>Cyanobacteriota</taxon>
        <taxon>Cyanophyceae</taxon>
        <taxon>Synechococcales</taxon>
        <taxon>Prochlorococcaceae</taxon>
        <taxon>Prochlorococcus</taxon>
    </lineage>
</organism>